<feature type="region of interest" description="Disordered" evidence="1">
    <location>
        <begin position="202"/>
        <end position="241"/>
    </location>
</feature>
<dbReference type="EMBL" id="ML119649">
    <property type="protein sequence ID" value="RPA86437.1"/>
    <property type="molecule type" value="Genomic_DNA"/>
</dbReference>
<dbReference type="Proteomes" id="UP000275078">
    <property type="component" value="Unassembled WGS sequence"/>
</dbReference>
<accession>A0A3N4IM01</accession>
<feature type="region of interest" description="Disordered" evidence="1">
    <location>
        <begin position="77"/>
        <end position="96"/>
    </location>
</feature>
<sequence>MPIISHAPITPRELQAVQKREFDIERYLTSHSTPLHAKDVVWLLKGVYEVFHDVPEVWAHRPDWLDTVEIEERIHQPATPRNNENHYQQQQQPQQAMLPPNAPGFGQMHHNENEYLQNENFQTQFGNPMGLRTPAGLKEFQFTGPGNTDFIGGEEFDIDEYFNSKEWDIDQNIDPGLSDTPMTSVGSQDGSIEMKGALQFGQQDGTFDHHGPAYHPQLDSVKTNQAPTPPQGLGISQPGPSGGFNVSLHHFPTPTLSTIQPPLPPLLLPLHPAPARPAHVQSWLTFLRTLKLTPADTEYLTGFLLRTLTPLPIFDEDIINTHAFAPDLSDTELIFNTTIKAHSKRIMGGGESRSLTSRADSADVLNINPLQSRRGKKKNSIQKALSGSSTSLADREGTPAGEWGDNSEADLASYMESLTKANSTSIYAVLRFYLELFRKLERGTHFPRGQGGERYSWAMMEELLRCGAWGVEDRRARLCDAERPGHLLPQIANLLGCLWIITDLVQLIEGECVPPPTPTRHTTTFEDIYPPSTIAAFYALRQSRHTILRYFFQTGIFVNVSNGPNNNPSGSSGGGSGNSTGRGGFNTPIGAGRWESVDVTAWAMDEEKMMEVFRAVYGSDLWWAEVWEWAEGCWRVVHGDGGGMDWVGP</sequence>
<feature type="region of interest" description="Disordered" evidence="1">
    <location>
        <begin position="373"/>
        <end position="406"/>
    </location>
</feature>
<dbReference type="AlphaFoldDB" id="A0A3N4IM01"/>
<evidence type="ECO:0000313" key="2">
    <source>
        <dbReference type="EMBL" id="RPA86437.1"/>
    </source>
</evidence>
<keyword evidence="3" id="KW-1185">Reference proteome</keyword>
<gene>
    <name evidence="2" type="ORF">BJ508DRAFT_321575</name>
</gene>
<protein>
    <submittedName>
        <fullName evidence="2">Uncharacterized protein</fullName>
    </submittedName>
</protein>
<organism evidence="2 3">
    <name type="scientific">Ascobolus immersus RN42</name>
    <dbReference type="NCBI Taxonomy" id="1160509"/>
    <lineage>
        <taxon>Eukaryota</taxon>
        <taxon>Fungi</taxon>
        <taxon>Dikarya</taxon>
        <taxon>Ascomycota</taxon>
        <taxon>Pezizomycotina</taxon>
        <taxon>Pezizomycetes</taxon>
        <taxon>Pezizales</taxon>
        <taxon>Ascobolaceae</taxon>
        <taxon>Ascobolus</taxon>
    </lineage>
</organism>
<feature type="compositionally biased region" description="Polar residues" evidence="1">
    <location>
        <begin position="381"/>
        <end position="392"/>
    </location>
</feature>
<evidence type="ECO:0000256" key="1">
    <source>
        <dbReference type="SAM" id="MobiDB-lite"/>
    </source>
</evidence>
<evidence type="ECO:0000313" key="3">
    <source>
        <dbReference type="Proteomes" id="UP000275078"/>
    </source>
</evidence>
<reference evidence="2 3" key="1">
    <citation type="journal article" date="2018" name="Nat. Ecol. Evol.">
        <title>Pezizomycetes genomes reveal the molecular basis of ectomycorrhizal truffle lifestyle.</title>
        <authorList>
            <person name="Murat C."/>
            <person name="Payen T."/>
            <person name="Noel B."/>
            <person name="Kuo A."/>
            <person name="Morin E."/>
            <person name="Chen J."/>
            <person name="Kohler A."/>
            <person name="Krizsan K."/>
            <person name="Balestrini R."/>
            <person name="Da Silva C."/>
            <person name="Montanini B."/>
            <person name="Hainaut M."/>
            <person name="Levati E."/>
            <person name="Barry K.W."/>
            <person name="Belfiori B."/>
            <person name="Cichocki N."/>
            <person name="Clum A."/>
            <person name="Dockter R.B."/>
            <person name="Fauchery L."/>
            <person name="Guy J."/>
            <person name="Iotti M."/>
            <person name="Le Tacon F."/>
            <person name="Lindquist E.A."/>
            <person name="Lipzen A."/>
            <person name="Malagnac F."/>
            <person name="Mello A."/>
            <person name="Molinier V."/>
            <person name="Miyauchi S."/>
            <person name="Poulain J."/>
            <person name="Riccioni C."/>
            <person name="Rubini A."/>
            <person name="Sitrit Y."/>
            <person name="Splivallo R."/>
            <person name="Traeger S."/>
            <person name="Wang M."/>
            <person name="Zifcakova L."/>
            <person name="Wipf D."/>
            <person name="Zambonelli A."/>
            <person name="Paolocci F."/>
            <person name="Nowrousian M."/>
            <person name="Ottonello S."/>
            <person name="Baldrian P."/>
            <person name="Spatafora J.W."/>
            <person name="Henrissat B."/>
            <person name="Nagy L.G."/>
            <person name="Aury J.M."/>
            <person name="Wincker P."/>
            <person name="Grigoriev I.V."/>
            <person name="Bonfante P."/>
            <person name="Martin F.M."/>
        </authorList>
    </citation>
    <scope>NUCLEOTIDE SEQUENCE [LARGE SCALE GENOMIC DNA]</scope>
    <source>
        <strain evidence="2 3">RN42</strain>
    </source>
</reference>
<name>A0A3N4IM01_ASCIM</name>
<feature type="region of interest" description="Disordered" evidence="1">
    <location>
        <begin position="567"/>
        <end position="589"/>
    </location>
</feature>
<feature type="compositionally biased region" description="Gly residues" evidence="1">
    <location>
        <begin position="571"/>
        <end position="584"/>
    </location>
</feature>
<proteinExistence type="predicted"/>